<organism evidence="2 3">
    <name type="scientific">Bison bison bison</name>
    <name type="common">North American plains bison</name>
    <dbReference type="NCBI Taxonomy" id="43346"/>
    <lineage>
        <taxon>Eukaryota</taxon>
        <taxon>Metazoa</taxon>
        <taxon>Chordata</taxon>
        <taxon>Craniata</taxon>
        <taxon>Vertebrata</taxon>
        <taxon>Euteleostomi</taxon>
        <taxon>Mammalia</taxon>
        <taxon>Eutheria</taxon>
        <taxon>Laurasiatheria</taxon>
        <taxon>Artiodactyla</taxon>
        <taxon>Ruminantia</taxon>
        <taxon>Pecora</taxon>
        <taxon>Bovidae</taxon>
        <taxon>Bovinae</taxon>
        <taxon>Bison</taxon>
    </lineage>
</organism>
<evidence type="ECO:0000313" key="3">
    <source>
        <dbReference type="RefSeq" id="XP_010848485.1"/>
    </source>
</evidence>
<dbReference type="RefSeq" id="XP_010848485.1">
    <property type="nucleotide sequence ID" value="XM_010850183.1"/>
</dbReference>
<reference evidence="3" key="1">
    <citation type="submission" date="2025-08" db="UniProtKB">
        <authorList>
            <consortium name="RefSeq"/>
        </authorList>
    </citation>
    <scope>IDENTIFICATION</scope>
    <source>
        <tissue evidence="3">Blood</tissue>
    </source>
</reference>
<feature type="region of interest" description="Disordered" evidence="1">
    <location>
        <begin position="1086"/>
        <end position="1245"/>
    </location>
</feature>
<keyword evidence="2" id="KW-1185">Reference proteome</keyword>
<feature type="compositionally biased region" description="Basic residues" evidence="1">
    <location>
        <begin position="703"/>
        <end position="715"/>
    </location>
</feature>
<dbReference type="Proteomes" id="UP000515208">
    <property type="component" value="Unplaced"/>
</dbReference>
<dbReference type="Pfam" id="PF15736">
    <property type="entry name" value="DUF4684"/>
    <property type="match status" value="3"/>
</dbReference>
<gene>
    <name evidence="3" type="primary">LOC104996049</name>
</gene>
<feature type="region of interest" description="Disordered" evidence="1">
    <location>
        <begin position="396"/>
        <end position="423"/>
    </location>
</feature>
<sequence length="1527" mass="167815">MELRPDASYKENVPPRPATSLRPEPWRLRKSLGGLGSRHGRWVPMGPAERAGPAATPCLGTALCQEPCQVQSNLTSRSPSPSLGLILRDTTGRLTNSSFRQQVNLQSLVGRPQGTAKDFVIQQSNLCARETHTAECGHLTSPQLWSEPQENFSPHLMPQGSPLPRGPLAHPSSNLRRSWLLATDTSCPDIKLTTGLAPLKGPTWSDPRSQCGLGGWTSRLVGEPLTLKDLAVPAQIAPRAPSQAAIHQLLVCVQRLECEAVRLRCQASREPPGPVRQELWTRAGQTLPVCSRSARGILPGQEGGNRAPRERISREKESWQWLSRCFRGWWRWAQRQRAVAAAVALGRRQLLRRGLRALRWGLWLREAQLDAAWERHTQALLARTFQKWRHLIQQHKQGQPHVQAGPRPLSSGGDQDQGPSGRKPVAREGISFYLGNFTLSPGSLREEAGAQPILLRSGLRPDGGERGVPILQALQHLAVFLLWCHQKEWARQEKGVQGEASQATLRTQRMGRPPHTWRSPAAGAAWVALLDPQRRRAWLCRCFGAWQRFVQRGTRYRDHVANRQAGTLRTCLQQWMQMKQLRASDGAKVAQLSLCWQKAGNMALFSSVPGGATAHGLRLMVAARVLPQEQGQGSLQEACRKLALQRVLLLWRTRLSQRQRADSFFKGVQWRALRHILRGWRLRAQDPGSTRIASAPDLPPGHSTHRRSSRDKVRGRGWGGGRWRRRWQARAPRTPQLLPQASRAPALLEMLQLSFLWAAGQRQQGRCLLLWRARAQQSRDAARWHQSTLQRRILLDWSHWATAQGAQRELAARWAWDRRGRAALGLWQQRLVQQREVELRARKRDRRLQRRALGHWHCYWQRQAFLQEKCQRWVQARLQGLRRAMFWDWQQAAARRRPVVASPEQLLLQSHFQAWCRVVKASWAKHPAFQDDLSRRIPRATFASEAPAATAQPWELRVAQASCWRSREQRCQADRQLRRTWAQQAFVARRVAPGLCRKARRQAGESSRAQAFCWMLWARESCQHQVIRDHAVPTLSARWGPRDLDPISDSGPCPANCSHPLPAGWAQALLANPLGPVADSAVQSVARTTGGGPEGQQSPPGQAQGQPPALAWDGHQRAPPGADEPSSPEDPDLQLQAMGHGTQPNPAPQPQWTDAGRSVLGSDSTSRSIGAVTASLPSAPPPSSSCRGPGPAAPAAELPAGQPPGSHVAALGRCSGGGEAGADSGEWGAPSQPHADCPSRPFPALTSGHAVSPSLVFEPTKPETLGTGPGTCTVTTSQMTSPCHTPFPPSWGFWPEAEGMAPSSIRAAGGERQLGCWGLPGTAVGPAQGLLATVPTAQAVAPEMGLATVAVARPAVAGGSAVTESGGRPGPFPGTGRGPISSRPFPTGPHLSIPELHPPWRLSPEPLRFQGRINSVRRKQPGFFNSAGDQGLRPALQSLVENKAWPVTQLLVTAARDGCGLLSVTPSFQAFKKWHQCLAARALRTRASSSMRPWSKAGLRRPGSRLETARAPALGGPGAEKGAQLQL</sequence>
<proteinExistence type="predicted"/>
<dbReference type="GeneID" id="104996049"/>
<dbReference type="KEGG" id="bbis:104996049"/>
<evidence type="ECO:0000313" key="2">
    <source>
        <dbReference type="Proteomes" id="UP000515208"/>
    </source>
</evidence>
<feature type="region of interest" description="Disordered" evidence="1">
    <location>
        <begin position="688"/>
        <end position="720"/>
    </location>
</feature>
<name>A0A6P3ICC5_BISBB</name>
<dbReference type="InterPro" id="IPR031473">
    <property type="entry name" value="DUF4684"/>
</dbReference>
<dbReference type="OrthoDB" id="9043019at2759"/>
<feature type="region of interest" description="Disordered" evidence="1">
    <location>
        <begin position="1"/>
        <end position="25"/>
    </location>
</feature>
<protein>
    <submittedName>
        <fullName evidence="3">LOW QUALITY PROTEIN: uncharacterized protein C1orf167 homolog</fullName>
    </submittedName>
</protein>
<feature type="compositionally biased region" description="Low complexity" evidence="1">
    <location>
        <begin position="1184"/>
        <end position="1205"/>
    </location>
</feature>
<dbReference type="PANTHER" id="PTHR38493:SF1">
    <property type="entry name" value="SFI1 SPINDLE BODY DOMAIN-CONTAINING PROTEIN"/>
    <property type="match status" value="1"/>
</dbReference>
<accession>A0A6P3ICC5</accession>
<dbReference type="PANTHER" id="PTHR38493">
    <property type="entry name" value="CHROMOSOME 1 OPEN READING FRAME 167"/>
    <property type="match status" value="1"/>
</dbReference>
<feature type="compositionally biased region" description="Low complexity" evidence="1">
    <location>
        <begin position="1095"/>
        <end position="1108"/>
    </location>
</feature>
<dbReference type="CTD" id="109314266"/>
<evidence type="ECO:0000256" key="1">
    <source>
        <dbReference type="SAM" id="MobiDB-lite"/>
    </source>
</evidence>
<feature type="compositionally biased region" description="Low complexity" evidence="1">
    <location>
        <begin position="410"/>
        <end position="421"/>
    </location>
</feature>
<feature type="region of interest" description="Disordered" evidence="1">
    <location>
        <begin position="1490"/>
        <end position="1527"/>
    </location>
</feature>